<comment type="caution">
    <text evidence="2">The sequence shown here is derived from an EMBL/GenBank/DDBJ whole genome shotgun (WGS) entry which is preliminary data.</text>
</comment>
<dbReference type="CDD" id="cd05402">
    <property type="entry name" value="NT_PAP_TUTase"/>
    <property type="match status" value="3"/>
</dbReference>
<dbReference type="GO" id="GO:1990817">
    <property type="term" value="F:poly(A) RNA polymerase activity"/>
    <property type="evidence" value="ECO:0007669"/>
    <property type="project" value="UniProtKB-EC"/>
</dbReference>
<feature type="domain" description="Poly(A) RNA polymerase mitochondrial-like central palm" evidence="1">
    <location>
        <begin position="246"/>
        <end position="377"/>
    </location>
</feature>
<reference evidence="2" key="2">
    <citation type="journal article" date="2022" name="Microbiol. Resour. Announc.">
        <title>Whole-Genome Sequence of Entomortierella parvispora E1425, a Mucoromycotan Fungus Associated with Burkholderiaceae-Related Endosymbiotic Bacteria.</title>
        <authorList>
            <person name="Herlambang A."/>
            <person name="Guo Y."/>
            <person name="Takashima Y."/>
            <person name="Narisawa K."/>
            <person name="Ohta H."/>
            <person name="Nishizawa T."/>
        </authorList>
    </citation>
    <scope>NUCLEOTIDE SEQUENCE</scope>
    <source>
        <strain evidence="2">E1425</strain>
    </source>
</reference>
<accession>A0A9P3HJD6</accession>
<dbReference type="EMBL" id="BQFW01000014">
    <property type="protein sequence ID" value="GJJ77701.1"/>
    <property type="molecule type" value="Genomic_DNA"/>
</dbReference>
<gene>
    <name evidence="2" type="ORF">EMPS_10060</name>
</gene>
<dbReference type="PANTHER" id="PTHR12271">
    <property type="entry name" value="POLY A POLYMERASE CID PAP -RELATED"/>
    <property type="match status" value="1"/>
</dbReference>
<protein>
    <submittedName>
        <fullName evidence="2">Speckle targeted PIP5K1A-regulated poly(A) polymerase</fullName>
    </submittedName>
</protein>
<dbReference type="PANTHER" id="PTHR12271:SF40">
    <property type="entry name" value="POLY(A) RNA POLYMERASE GLD2"/>
    <property type="match status" value="1"/>
</dbReference>
<dbReference type="Proteomes" id="UP000827284">
    <property type="component" value="Unassembled WGS sequence"/>
</dbReference>
<evidence type="ECO:0000313" key="3">
    <source>
        <dbReference type="Proteomes" id="UP000827284"/>
    </source>
</evidence>
<feature type="domain" description="Poly(A) RNA polymerase mitochondrial-like central palm" evidence="1">
    <location>
        <begin position="817"/>
        <end position="949"/>
    </location>
</feature>
<organism evidence="2 3">
    <name type="scientific">Entomortierella parvispora</name>
    <dbReference type="NCBI Taxonomy" id="205924"/>
    <lineage>
        <taxon>Eukaryota</taxon>
        <taxon>Fungi</taxon>
        <taxon>Fungi incertae sedis</taxon>
        <taxon>Mucoromycota</taxon>
        <taxon>Mortierellomycotina</taxon>
        <taxon>Mortierellomycetes</taxon>
        <taxon>Mortierellales</taxon>
        <taxon>Mortierellaceae</taxon>
        <taxon>Entomortierella</taxon>
    </lineage>
</organism>
<dbReference type="OrthoDB" id="2274644at2759"/>
<dbReference type="SUPFAM" id="SSF81631">
    <property type="entry name" value="PAP/OAS1 substrate-binding domain"/>
    <property type="match status" value="3"/>
</dbReference>
<dbReference type="Pfam" id="PF22600">
    <property type="entry name" value="MTPAP-like_central"/>
    <property type="match status" value="3"/>
</dbReference>
<dbReference type="Gene3D" id="1.10.1410.10">
    <property type="match status" value="3"/>
</dbReference>
<sequence>MASNPAEFLKFYYEVVLFEYWGVFHGGTRIPFDKIAKAFLAALDTYEDFPHLLTCNCSQYIRDNGLFHGDGMRTFVRGYQLKLLPSSSLKVAKKLYDSDLSDGPFFHEPKNRPSYYDGVILPDHDYNDFRFRLQFGDNYSKLVPLEYQDDISVLILECRTRLKGYISPTLLYTVHGSAHGASQYTRQNSEEILRGIKPHTVDTDETKSIKKELAQARANREQETQGQRMESARLHAETLANHTKIEEYISRLERSTMITELRKSEVASLRGAIQAVFDHWAGRQLFEVLLYGSQASGLSNCNSDVDLVVMPCSNKTLGVQSLEQLLKNEGYQIKMALPTARTPIVTFYDPKTKLTCDICVDQPLGVENSKLINNYRQLDDRFMPLWVAVRHLAKRHNILDGKKHYLSSYALALMLISYLQMCNILPKLQYQSGKKLKKNIVEEWDCAFDEDWEERKRGHAKEITAAVLLLRVCRYFGDLCDYESVDLNARKGIGETRSDSYIPDVQEQEKVLNAPICIMDPFVRDRNVARNISSNTLKRIQAAFQKAYRNLQAGNISGAFPKKHPDMKNDPASFLKCYYEVVIFEYWGVFHGGTRIPFHMIARAFQAALDVYEDFPHLLRCPCDQFIFAKGLFRGKGVRDFVEGLELKVLPKTSVEDSVLIYDSDLSDGPFFSEKSTRSDHYGYKVTPKGVILPDQSYHSLEFRRQFEDNYAKFVPLEYKDDISVLILECRSRLKGYFSPTLLSSVHGSTFGITKYTRERSEEMSRGIMPYMADTVETLQIKEELAQARARREQATKRQRMESANLHAATLTTHLRIETYITKLQTSTMITELRKLEIESLQSAIQKAFDRWAGRQRFEVLLYGSHASGLSNCNSDVDLVVMTRSDIALCLHKLEDLLRDERFHIRIVLPTARVPIVTFYDPRTRLTADICIDQPLGVENSKLINLYRQLDDRFMPLWVAVRHLAKRHNILDGRKHYLSSYALALMLISYLQMCNILPKLQDQSEKKFKEKKIGGWNCAVDPNWQKHKQEHAKVTTVAVLLLRVCRYFAYLCDYERVDLNPRKGICDTRSIKYTKDIQEQKKLLSAPICIRDPFVRDRNVACNISSNTLERIREAFHQTFVNLQAGNLSGAFPNEEQVASRDKVLNSIYETFIYELTFIFGPGRVIPFSLIARCFAVAARFSERQQQGCLAYSYHKTIRIFGLDSERAVYENFLSSREPVLLPLLPCRDPTTTSRHFGYEITDSGVTLPKWRESEKMQFQERYHRCVPHHIMDDISAMAYDLRMHFLGCKPGDGDRIMVLKNVPGILGLCRPIEVFGFDDISDLTEAAQRWFIEDPSGENPGPLPKSTPRLEALGDAMTQLRTSTQNTPQHRQQVEKLRTRVEETLLNSLGGSFKVHVYGSQSTYLNDHQSDVDLVILGFDGDKDIGYISSILRGNGYRILLVLPKAKVPIATFFDPSTGLTSDICIVHQPLALYRSKLIDTYRRIDIRFTDLWFTIRRLSKQYGILESKKQLLSSYALTLMLITFLQRTTPPILPLLQHQFSMIAEFEESETIFDTNYNHYSTIASANKLPASELLKQFFHFYGCVVHFEEHEINARLGWVGNRKKVSAPVRADEYQLQEQKDAPLCIMDPFERDRNVARNVNSKRNVGLIRKTFETVYLTIRDDPAKAIQMISPP</sequence>
<dbReference type="InterPro" id="IPR043519">
    <property type="entry name" value="NT_sf"/>
</dbReference>
<dbReference type="GO" id="GO:0031123">
    <property type="term" value="P:RNA 3'-end processing"/>
    <property type="evidence" value="ECO:0007669"/>
    <property type="project" value="TreeGrafter"/>
</dbReference>
<dbReference type="Gene3D" id="3.30.460.10">
    <property type="entry name" value="Beta Polymerase, domain 2"/>
    <property type="match status" value="3"/>
</dbReference>
<dbReference type="GO" id="GO:0005737">
    <property type="term" value="C:cytoplasm"/>
    <property type="evidence" value="ECO:0007669"/>
    <property type="project" value="UniProtKB-SubCell"/>
</dbReference>
<keyword evidence="3" id="KW-1185">Reference proteome</keyword>
<evidence type="ECO:0000259" key="1">
    <source>
        <dbReference type="Pfam" id="PF22600"/>
    </source>
</evidence>
<proteinExistence type="predicted"/>
<name>A0A9P3HJD6_9FUNG</name>
<evidence type="ECO:0000313" key="2">
    <source>
        <dbReference type="EMBL" id="GJJ77701.1"/>
    </source>
</evidence>
<reference evidence="2" key="1">
    <citation type="submission" date="2021-11" db="EMBL/GenBank/DDBJ databases">
        <authorList>
            <person name="Herlambang A."/>
            <person name="Guo Y."/>
            <person name="Takashima Y."/>
            <person name="Nishizawa T."/>
        </authorList>
    </citation>
    <scope>NUCLEOTIDE SEQUENCE</scope>
    <source>
        <strain evidence="2">E1425</strain>
    </source>
</reference>
<dbReference type="InterPro" id="IPR054708">
    <property type="entry name" value="MTPAP-like_central"/>
</dbReference>
<dbReference type="GO" id="GO:0010605">
    <property type="term" value="P:negative regulation of macromolecule metabolic process"/>
    <property type="evidence" value="ECO:0007669"/>
    <property type="project" value="UniProtKB-ARBA"/>
</dbReference>
<dbReference type="SUPFAM" id="SSF81301">
    <property type="entry name" value="Nucleotidyltransferase"/>
    <property type="match status" value="3"/>
</dbReference>
<dbReference type="GO" id="GO:0046872">
    <property type="term" value="F:metal ion binding"/>
    <property type="evidence" value="ECO:0007669"/>
    <property type="project" value="UniProtKB-KW"/>
</dbReference>
<feature type="domain" description="Poly(A) RNA polymerase mitochondrial-like central palm" evidence="1">
    <location>
        <begin position="1356"/>
        <end position="1484"/>
    </location>
</feature>